<dbReference type="EMBL" id="JACJSI010000357">
    <property type="protein sequence ID" value="MBD2535938.1"/>
    <property type="molecule type" value="Genomic_DNA"/>
</dbReference>
<organism evidence="2 3">
    <name type="scientific">Nostoc flagelliforme FACHB-838</name>
    <dbReference type="NCBI Taxonomy" id="2692904"/>
    <lineage>
        <taxon>Bacteria</taxon>
        <taxon>Bacillati</taxon>
        <taxon>Cyanobacteriota</taxon>
        <taxon>Cyanophyceae</taxon>
        <taxon>Nostocales</taxon>
        <taxon>Nostocaceae</taxon>
        <taxon>Nostoc</taxon>
    </lineage>
</organism>
<dbReference type="Proteomes" id="UP000623440">
    <property type="component" value="Unassembled WGS sequence"/>
</dbReference>
<keyword evidence="3" id="KW-1185">Reference proteome</keyword>
<keyword evidence="1" id="KW-0175">Coiled coil</keyword>
<evidence type="ECO:0000256" key="1">
    <source>
        <dbReference type="SAM" id="Coils"/>
    </source>
</evidence>
<evidence type="ECO:0000313" key="2">
    <source>
        <dbReference type="EMBL" id="MBD2535938.1"/>
    </source>
</evidence>
<reference evidence="2 3" key="1">
    <citation type="journal article" date="2020" name="ISME J.">
        <title>Comparative genomics reveals insights into cyanobacterial evolution and habitat adaptation.</title>
        <authorList>
            <person name="Chen M.Y."/>
            <person name="Teng W.K."/>
            <person name="Zhao L."/>
            <person name="Hu C.X."/>
            <person name="Zhou Y.K."/>
            <person name="Han B.P."/>
            <person name="Song L.R."/>
            <person name="Shu W.S."/>
        </authorList>
    </citation>
    <scope>NUCLEOTIDE SEQUENCE [LARGE SCALE GENOMIC DNA]</scope>
    <source>
        <strain evidence="2 3">FACHB-838</strain>
    </source>
</reference>
<sequence length="104" mass="12037">MNENCLAYGIEISDSDWEKTPASIKQLVEKMGQHIKQSEKRLAELEVKYQELLENEPIRNSIKSSLQEAADYEIGFKEKTPLAKTVRTCRQILKLEPALWLFVI</sequence>
<feature type="coiled-coil region" evidence="1">
    <location>
        <begin position="28"/>
        <end position="55"/>
    </location>
</feature>
<proteinExistence type="predicted"/>
<gene>
    <name evidence="2" type="ORF">H6G97_44055</name>
</gene>
<accession>A0ABR8E3F3</accession>
<evidence type="ECO:0000313" key="3">
    <source>
        <dbReference type="Proteomes" id="UP000623440"/>
    </source>
</evidence>
<protein>
    <submittedName>
        <fullName evidence="2">Uncharacterized protein</fullName>
    </submittedName>
</protein>
<name>A0ABR8E3F3_9NOSO</name>
<feature type="non-terminal residue" evidence="2">
    <location>
        <position position="104"/>
    </location>
</feature>
<comment type="caution">
    <text evidence="2">The sequence shown here is derived from an EMBL/GenBank/DDBJ whole genome shotgun (WGS) entry which is preliminary data.</text>
</comment>